<dbReference type="Proteomes" id="UP000017861">
    <property type="component" value="Unassembled WGS sequence"/>
</dbReference>
<dbReference type="AlphaFoldDB" id="V5B9K1"/>
<evidence type="ECO:0000313" key="3">
    <source>
        <dbReference type="Proteomes" id="UP000017861"/>
    </source>
</evidence>
<reference evidence="2 3" key="1">
    <citation type="journal article" date="2014" name="Genome Announc.">
        <title>Trypanosoma cruzi Clone Dm28c Draft Genome Sequence.</title>
        <authorList>
            <person name="Grisard E.C."/>
            <person name="Teixeira S.M."/>
            <person name="de Almeida L.G."/>
            <person name="Stoco P.H."/>
            <person name="Gerber A.L."/>
            <person name="Talavera-Lopez C."/>
            <person name="Lima O.C."/>
            <person name="Andersson B."/>
            <person name="de Vasconcelos A.T."/>
        </authorList>
    </citation>
    <scope>NUCLEOTIDE SEQUENCE [LARGE SCALE GENOMIC DNA]</scope>
    <source>
        <strain evidence="2 3">Dm28c</strain>
    </source>
</reference>
<evidence type="ECO:0000313" key="2">
    <source>
        <dbReference type="EMBL" id="ESS61028.1"/>
    </source>
</evidence>
<gene>
    <name evidence="2" type="ORF">TCDM_11402</name>
</gene>
<organism evidence="2 3">
    <name type="scientific">Trypanosoma cruzi Dm28c</name>
    <dbReference type="NCBI Taxonomy" id="1416333"/>
    <lineage>
        <taxon>Eukaryota</taxon>
        <taxon>Discoba</taxon>
        <taxon>Euglenozoa</taxon>
        <taxon>Kinetoplastea</taxon>
        <taxon>Metakinetoplastina</taxon>
        <taxon>Trypanosomatida</taxon>
        <taxon>Trypanosomatidae</taxon>
        <taxon>Trypanosoma</taxon>
        <taxon>Schizotrypanum</taxon>
    </lineage>
</organism>
<evidence type="ECO:0000256" key="1">
    <source>
        <dbReference type="SAM" id="MobiDB-lite"/>
    </source>
</evidence>
<name>V5B9K1_TRYCR</name>
<dbReference type="VEuPathDB" id="TriTrypDB:TCDM_11402"/>
<comment type="caution">
    <text evidence="2">The sequence shown here is derived from an EMBL/GenBank/DDBJ whole genome shotgun (WGS) entry which is preliminary data.</text>
</comment>
<dbReference type="EMBL" id="AYLP01000350">
    <property type="protein sequence ID" value="ESS61028.1"/>
    <property type="molecule type" value="Genomic_DNA"/>
</dbReference>
<protein>
    <submittedName>
        <fullName evidence="2">Uncharacterized protein</fullName>
    </submittedName>
</protein>
<proteinExistence type="predicted"/>
<dbReference type="OrthoDB" id="10414899at2759"/>
<feature type="compositionally biased region" description="Basic residues" evidence="1">
    <location>
        <begin position="68"/>
        <end position="86"/>
    </location>
</feature>
<feature type="region of interest" description="Disordered" evidence="1">
    <location>
        <begin position="49"/>
        <end position="86"/>
    </location>
</feature>
<accession>V5B9K1</accession>
<sequence length="229" mass="25867">MHAEIHHSATPFKVLPKQSAGDTVIRHTLPVHRRGNDADTKGIMCTNVGGTNSKHSHTTRALSVHPTPRLKRPRQTSINKKMKREKQLPCKHFKAPQQRHQQQERATLCLQQCTFLCSWPLGALNTTRPSRAHKASRTQMPFIFSANGVAVMNHVQIIHKTPSKVPFHCQKKDKNVLKSQRKYHSALLTAHCPAHDRCYSPLCSSPIPFLPSRTYITVAIPPKKDFTTC</sequence>